<gene>
    <name evidence="2" type="ORF">AAY24_17400</name>
</gene>
<accession>A0A0F7K4C2</accession>
<dbReference type="PATRIC" id="fig|1543721.4.peg.3599"/>
<dbReference type="CDD" id="cd02042">
    <property type="entry name" value="ParAB_family"/>
    <property type="match status" value="1"/>
</dbReference>
<dbReference type="AlphaFoldDB" id="A0A0F7K4C2"/>
<dbReference type="Pfam" id="PF13614">
    <property type="entry name" value="AAA_31"/>
    <property type="match status" value="1"/>
</dbReference>
<protein>
    <submittedName>
        <fullName evidence="2">Cobyrinic acid a,c-diamide synthase</fullName>
    </submittedName>
</protein>
<dbReference type="RefSeq" id="WP_046860744.1">
    <property type="nucleotide sequence ID" value="NZ_CP011412.1"/>
</dbReference>
<dbReference type="KEGG" id="seds:AAY24_17400"/>
<dbReference type="Proteomes" id="UP000034410">
    <property type="component" value="Chromosome"/>
</dbReference>
<dbReference type="SUPFAM" id="SSF52540">
    <property type="entry name" value="P-loop containing nucleoside triphosphate hydrolases"/>
    <property type="match status" value="1"/>
</dbReference>
<reference evidence="2 3" key="1">
    <citation type="journal article" date="2015" name="Genome Announc.">
        <title>Complete Genome Sequence of Sedimenticola thiotaurini Strain SIP-G1, a Polyphosphate- and Polyhydroxyalkanoate-Accumulating Sulfur-Oxidizing Gammaproteobacterium Isolated from Salt Marsh Sediments.</title>
        <authorList>
            <person name="Flood B.E."/>
            <person name="Jones D.S."/>
            <person name="Bailey J.V."/>
        </authorList>
    </citation>
    <scope>NUCLEOTIDE SEQUENCE [LARGE SCALE GENOMIC DNA]</scope>
    <source>
        <strain evidence="2 3">SIP-G1</strain>
    </source>
</reference>
<sequence>MRIIGVYNIKGGVGKTATAVNLAYLSAQAGLRTLVWDLDPQGAASYYFRIKPRIKGGGRKMLKGKRELDRLIKGSDFENLDLLPADFSYRNMDLMLGEAKGPVKQLLRLLRPLAEEYDRIYLDCPPSISLVSENIFRAADALLVPTIPTTLSLRTYEQMVEFLAGHKVGNVKRMPFFSMVDRRKRMHLDMIKQLPERFPELLKAHIPYASDVERMGHFRAPLGSFAPRSAAAIAYDALWQELEGALKS</sequence>
<dbReference type="InterPro" id="IPR050678">
    <property type="entry name" value="DNA_Partitioning_ATPase"/>
</dbReference>
<feature type="domain" description="AAA" evidence="1">
    <location>
        <begin position="1"/>
        <end position="163"/>
    </location>
</feature>
<organism evidence="2 3">
    <name type="scientific">Sedimenticola thiotaurini</name>
    <dbReference type="NCBI Taxonomy" id="1543721"/>
    <lineage>
        <taxon>Bacteria</taxon>
        <taxon>Pseudomonadati</taxon>
        <taxon>Pseudomonadota</taxon>
        <taxon>Gammaproteobacteria</taxon>
        <taxon>Chromatiales</taxon>
        <taxon>Sedimenticolaceae</taxon>
        <taxon>Sedimenticola</taxon>
    </lineage>
</organism>
<keyword evidence="3" id="KW-1185">Reference proteome</keyword>
<dbReference type="PANTHER" id="PTHR13696">
    <property type="entry name" value="P-LOOP CONTAINING NUCLEOSIDE TRIPHOSPHATE HYDROLASE"/>
    <property type="match status" value="1"/>
</dbReference>
<dbReference type="PANTHER" id="PTHR13696:SF52">
    <property type="entry name" value="PARA FAMILY PROTEIN CT_582"/>
    <property type="match status" value="1"/>
</dbReference>
<dbReference type="EMBL" id="CP011412">
    <property type="protein sequence ID" value="AKH21823.1"/>
    <property type="molecule type" value="Genomic_DNA"/>
</dbReference>
<dbReference type="Gene3D" id="3.40.50.300">
    <property type="entry name" value="P-loop containing nucleotide triphosphate hydrolases"/>
    <property type="match status" value="1"/>
</dbReference>
<evidence type="ECO:0000313" key="2">
    <source>
        <dbReference type="EMBL" id="AKH21823.1"/>
    </source>
</evidence>
<dbReference type="OrthoDB" id="9799330at2"/>
<evidence type="ECO:0000259" key="1">
    <source>
        <dbReference type="Pfam" id="PF13614"/>
    </source>
</evidence>
<proteinExistence type="predicted"/>
<dbReference type="InterPro" id="IPR027417">
    <property type="entry name" value="P-loop_NTPase"/>
</dbReference>
<evidence type="ECO:0000313" key="3">
    <source>
        <dbReference type="Proteomes" id="UP000034410"/>
    </source>
</evidence>
<name>A0A0F7K4C2_9GAMM</name>
<dbReference type="InterPro" id="IPR025669">
    <property type="entry name" value="AAA_dom"/>
</dbReference>